<sequence length="83" mass="9270">MLGIRVMMKKCRLLMPVNPPLLPPTNLEASRSPKPTQSDAGVVEQTDKAGKSSHKRKETDSQSTSSKKRMCRIKLKKAPRLIL</sequence>
<feature type="region of interest" description="Disordered" evidence="1">
    <location>
        <begin position="17"/>
        <end position="83"/>
    </location>
</feature>
<dbReference type="EMBL" id="BQKI01000071">
    <property type="protein sequence ID" value="GJN13506.1"/>
    <property type="molecule type" value="Genomic_DNA"/>
</dbReference>
<reference evidence="2" key="2">
    <citation type="submission" date="2021-12" db="EMBL/GenBank/DDBJ databases">
        <title>Resequencing data analysis of finger millet.</title>
        <authorList>
            <person name="Hatakeyama M."/>
            <person name="Aluri S."/>
            <person name="Balachadran M.T."/>
            <person name="Sivarajan S.R."/>
            <person name="Poveda L."/>
            <person name="Shimizu-Inatsugi R."/>
            <person name="Schlapbach R."/>
            <person name="Sreeman S.M."/>
            <person name="Shimizu K.K."/>
        </authorList>
    </citation>
    <scope>NUCLEOTIDE SEQUENCE</scope>
</reference>
<protein>
    <submittedName>
        <fullName evidence="2">Uncharacterized protein</fullName>
    </submittedName>
</protein>
<accession>A0AAV5DTM1</accession>
<comment type="caution">
    <text evidence="2">The sequence shown here is derived from an EMBL/GenBank/DDBJ whole genome shotgun (WGS) entry which is preliminary data.</text>
</comment>
<dbReference type="Proteomes" id="UP001054889">
    <property type="component" value="Unassembled WGS sequence"/>
</dbReference>
<evidence type="ECO:0000313" key="2">
    <source>
        <dbReference type="EMBL" id="GJN13506.1"/>
    </source>
</evidence>
<gene>
    <name evidence="2" type="primary">gb00218</name>
    <name evidence="2" type="ORF">PR202_gb00218</name>
</gene>
<keyword evidence="3" id="KW-1185">Reference proteome</keyword>
<organism evidence="2 3">
    <name type="scientific">Eleusine coracana subsp. coracana</name>
    <dbReference type="NCBI Taxonomy" id="191504"/>
    <lineage>
        <taxon>Eukaryota</taxon>
        <taxon>Viridiplantae</taxon>
        <taxon>Streptophyta</taxon>
        <taxon>Embryophyta</taxon>
        <taxon>Tracheophyta</taxon>
        <taxon>Spermatophyta</taxon>
        <taxon>Magnoliopsida</taxon>
        <taxon>Liliopsida</taxon>
        <taxon>Poales</taxon>
        <taxon>Poaceae</taxon>
        <taxon>PACMAD clade</taxon>
        <taxon>Chloridoideae</taxon>
        <taxon>Cynodonteae</taxon>
        <taxon>Eleusininae</taxon>
        <taxon>Eleusine</taxon>
    </lineage>
</organism>
<name>A0AAV5DTM1_ELECO</name>
<evidence type="ECO:0000256" key="1">
    <source>
        <dbReference type="SAM" id="MobiDB-lite"/>
    </source>
</evidence>
<reference evidence="2" key="1">
    <citation type="journal article" date="2018" name="DNA Res.">
        <title>Multiple hybrid de novo genome assembly of finger millet, an orphan allotetraploid crop.</title>
        <authorList>
            <person name="Hatakeyama M."/>
            <person name="Aluri S."/>
            <person name="Balachadran M.T."/>
            <person name="Sivarajan S.R."/>
            <person name="Patrignani A."/>
            <person name="Gruter S."/>
            <person name="Poveda L."/>
            <person name="Shimizu-Inatsugi R."/>
            <person name="Baeten J."/>
            <person name="Francoijs K.J."/>
            <person name="Nataraja K.N."/>
            <person name="Reddy Y.A.N."/>
            <person name="Phadnis S."/>
            <person name="Ravikumar R.L."/>
            <person name="Schlapbach R."/>
            <person name="Sreeman S.M."/>
            <person name="Shimizu K.K."/>
        </authorList>
    </citation>
    <scope>NUCLEOTIDE SEQUENCE</scope>
</reference>
<proteinExistence type="predicted"/>
<evidence type="ECO:0000313" key="3">
    <source>
        <dbReference type="Proteomes" id="UP001054889"/>
    </source>
</evidence>
<feature type="compositionally biased region" description="Basic residues" evidence="1">
    <location>
        <begin position="66"/>
        <end position="83"/>
    </location>
</feature>
<dbReference type="AlphaFoldDB" id="A0AAV5DTM1"/>